<dbReference type="GeneID" id="125178163"/>
<accession>A0A979FJU0</accession>
<name>A0A979FJU0_HYAAZ</name>
<keyword evidence="1" id="KW-1185">Reference proteome</keyword>
<protein>
    <submittedName>
        <fullName evidence="2">Uncharacterized protein LOC125178163</fullName>
    </submittedName>
</protein>
<evidence type="ECO:0000313" key="1">
    <source>
        <dbReference type="Proteomes" id="UP000694843"/>
    </source>
</evidence>
<gene>
    <name evidence="2" type="primary">LOC125178163</name>
</gene>
<proteinExistence type="predicted"/>
<sequence length="287" mass="31274">MLQSAVADALSQASLEHLLVQSAVADSLSQASLKHLLVQSAVADALSQASLKHLLVQSAVADALSQASLKHLLVQSAVADALSKASLKHLLVQSAVADALSQASLKHLLVLAKSSLKLWKWLNLLRSSKFLLSPSKKSLMMKLRTYPSKKRHSCMEMRLAQLNSSAMHLHSPLVCHARWKFMLRIMATTQAHHRTFLLCWSISAKLVGQHRHQEMLLTTLASLGRPTPGKAGGLVVPSVDWCLQVQVNSSSTFIKNILLQDPIVPLTATTPLVQGVDCSRTIMLCIR</sequence>
<dbReference type="RefSeq" id="XP_047737251.1">
    <property type="nucleotide sequence ID" value="XM_047881295.1"/>
</dbReference>
<evidence type="ECO:0000313" key="2">
    <source>
        <dbReference type="RefSeq" id="XP_047737251.1"/>
    </source>
</evidence>
<dbReference type="Proteomes" id="UP000694843">
    <property type="component" value="Unplaced"/>
</dbReference>
<reference evidence="2" key="1">
    <citation type="submission" date="2025-08" db="UniProtKB">
        <authorList>
            <consortium name="RefSeq"/>
        </authorList>
    </citation>
    <scope>IDENTIFICATION</scope>
    <source>
        <tissue evidence="2">Whole organism</tissue>
    </source>
</reference>
<organism evidence="1 2">
    <name type="scientific">Hyalella azteca</name>
    <name type="common">Amphipod</name>
    <dbReference type="NCBI Taxonomy" id="294128"/>
    <lineage>
        <taxon>Eukaryota</taxon>
        <taxon>Metazoa</taxon>
        <taxon>Ecdysozoa</taxon>
        <taxon>Arthropoda</taxon>
        <taxon>Crustacea</taxon>
        <taxon>Multicrustacea</taxon>
        <taxon>Malacostraca</taxon>
        <taxon>Eumalacostraca</taxon>
        <taxon>Peracarida</taxon>
        <taxon>Amphipoda</taxon>
        <taxon>Senticaudata</taxon>
        <taxon>Talitrida</taxon>
        <taxon>Talitroidea</taxon>
        <taxon>Hyalellidae</taxon>
        <taxon>Hyalella</taxon>
    </lineage>
</organism>
<dbReference type="KEGG" id="hazt:125178163"/>
<dbReference type="AlphaFoldDB" id="A0A979FJU0"/>